<organism evidence="14 15">
    <name type="scientific">Penicillium roqueforti (strain FM164)</name>
    <dbReference type="NCBI Taxonomy" id="1365484"/>
    <lineage>
        <taxon>Eukaryota</taxon>
        <taxon>Fungi</taxon>
        <taxon>Dikarya</taxon>
        <taxon>Ascomycota</taxon>
        <taxon>Pezizomycotina</taxon>
        <taxon>Eurotiomycetes</taxon>
        <taxon>Eurotiomycetidae</taxon>
        <taxon>Eurotiales</taxon>
        <taxon>Aspergillaceae</taxon>
        <taxon>Penicillium</taxon>
    </lineage>
</organism>
<dbReference type="GO" id="GO:0019563">
    <property type="term" value="P:glycerol catabolic process"/>
    <property type="evidence" value="ECO:0007669"/>
    <property type="project" value="UniProtKB-UniPathway"/>
</dbReference>
<dbReference type="CDD" id="cd07792">
    <property type="entry name" value="ASKHA_NBD_FGGY_GK1-3-like"/>
    <property type="match status" value="1"/>
</dbReference>
<dbReference type="NCBIfam" id="TIGR01311">
    <property type="entry name" value="glycerol_kin"/>
    <property type="match status" value="1"/>
</dbReference>
<dbReference type="Gene3D" id="3.30.420.40">
    <property type="match status" value="2"/>
</dbReference>
<proteinExistence type="inferred from homology"/>
<evidence type="ECO:0000259" key="12">
    <source>
        <dbReference type="Pfam" id="PF00370"/>
    </source>
</evidence>
<dbReference type="InterPro" id="IPR042018">
    <property type="entry name" value="GK1-3_metazoan-type"/>
</dbReference>
<dbReference type="AlphaFoldDB" id="W6QJV7"/>
<evidence type="ECO:0000256" key="2">
    <source>
        <dbReference type="ARBA" id="ARBA00009156"/>
    </source>
</evidence>
<feature type="compositionally biased region" description="Acidic residues" evidence="11">
    <location>
        <begin position="7"/>
        <end position="16"/>
    </location>
</feature>
<dbReference type="EC" id="2.7.1.30" evidence="3"/>
<evidence type="ECO:0000256" key="1">
    <source>
        <dbReference type="ARBA" id="ARBA00005190"/>
    </source>
</evidence>
<keyword evidence="15" id="KW-1185">Reference proteome</keyword>
<dbReference type="OMA" id="FMLMNIG"/>
<keyword evidence="6 10" id="KW-0418">Kinase</keyword>
<evidence type="ECO:0000256" key="5">
    <source>
        <dbReference type="ARBA" id="ARBA00022741"/>
    </source>
</evidence>
<dbReference type="GO" id="GO:0006641">
    <property type="term" value="P:triglyceride metabolic process"/>
    <property type="evidence" value="ECO:0007669"/>
    <property type="project" value="TreeGrafter"/>
</dbReference>
<evidence type="ECO:0000256" key="7">
    <source>
        <dbReference type="ARBA" id="ARBA00022798"/>
    </source>
</evidence>
<dbReference type="SUPFAM" id="SSF53067">
    <property type="entry name" value="Actin-like ATPase domain"/>
    <property type="match status" value="2"/>
</dbReference>
<keyword evidence="5" id="KW-0547">Nucleotide-binding</keyword>
<dbReference type="GO" id="GO:0046167">
    <property type="term" value="P:glycerol-3-phosphate biosynthetic process"/>
    <property type="evidence" value="ECO:0007669"/>
    <property type="project" value="TreeGrafter"/>
</dbReference>
<feature type="region of interest" description="Disordered" evidence="11">
    <location>
        <begin position="1"/>
        <end position="63"/>
    </location>
</feature>
<dbReference type="InterPro" id="IPR018484">
    <property type="entry name" value="FGGY_N"/>
</dbReference>
<comment type="pathway">
    <text evidence="1">Polyol metabolism; glycerol degradation via glycerol kinase pathway; sn-glycerol 3-phosphate from glycerol: step 1/1.</text>
</comment>
<evidence type="ECO:0000256" key="3">
    <source>
        <dbReference type="ARBA" id="ARBA00012099"/>
    </source>
</evidence>
<dbReference type="InterPro" id="IPR018485">
    <property type="entry name" value="FGGY_C"/>
</dbReference>
<reference evidence="14" key="1">
    <citation type="journal article" date="2014" name="Nat. Commun.">
        <title>Multiple recent horizontal transfers of a large genomic region in cheese making fungi.</title>
        <authorList>
            <person name="Cheeseman K."/>
            <person name="Ropars J."/>
            <person name="Renault P."/>
            <person name="Dupont J."/>
            <person name="Gouzy J."/>
            <person name="Branca A."/>
            <person name="Abraham A.L."/>
            <person name="Ceppi M."/>
            <person name="Conseiller E."/>
            <person name="Debuchy R."/>
            <person name="Malagnac F."/>
            <person name="Goarin A."/>
            <person name="Silar P."/>
            <person name="Lacoste S."/>
            <person name="Sallet E."/>
            <person name="Bensimon A."/>
            <person name="Giraud T."/>
            <person name="Brygoo Y."/>
        </authorList>
    </citation>
    <scope>NUCLEOTIDE SEQUENCE [LARGE SCALE GENOMIC DNA]</scope>
    <source>
        <strain evidence="14">FM164</strain>
    </source>
</reference>
<dbReference type="OrthoDB" id="5422795at2759"/>
<dbReference type="EMBL" id="HG792019">
    <property type="protein sequence ID" value="CDM36705.1"/>
    <property type="molecule type" value="Genomic_DNA"/>
</dbReference>
<evidence type="ECO:0000259" key="13">
    <source>
        <dbReference type="Pfam" id="PF02782"/>
    </source>
</evidence>
<dbReference type="InterPro" id="IPR000577">
    <property type="entry name" value="Carb_kinase_FGGY"/>
</dbReference>
<dbReference type="PANTHER" id="PTHR10196">
    <property type="entry name" value="SUGAR KINASE"/>
    <property type="match status" value="1"/>
</dbReference>
<keyword evidence="7" id="KW-0319">Glycerol metabolism</keyword>
<protein>
    <recommendedName>
        <fullName evidence="3">glycerol kinase</fullName>
        <ecNumber evidence="3">2.7.1.30</ecNumber>
    </recommendedName>
    <alternativeName>
        <fullName evidence="9">ATP:glycerol 3-phosphotransferase</fullName>
    </alternativeName>
</protein>
<evidence type="ECO:0000256" key="6">
    <source>
        <dbReference type="ARBA" id="ARBA00022777"/>
    </source>
</evidence>
<evidence type="ECO:0000256" key="9">
    <source>
        <dbReference type="ARBA" id="ARBA00043149"/>
    </source>
</evidence>
<evidence type="ECO:0000256" key="4">
    <source>
        <dbReference type="ARBA" id="ARBA00022679"/>
    </source>
</evidence>
<evidence type="ECO:0000313" key="14">
    <source>
        <dbReference type="EMBL" id="CDM36705.1"/>
    </source>
</evidence>
<dbReference type="FunFam" id="3.30.420.40:FF:000086">
    <property type="entry name" value="Glycerol kinase"/>
    <property type="match status" value="1"/>
</dbReference>
<dbReference type="STRING" id="1365484.W6QJV7"/>
<name>W6QJV7_PENRF</name>
<feature type="compositionally biased region" description="Basic and acidic residues" evidence="11">
    <location>
        <begin position="48"/>
        <end position="58"/>
    </location>
</feature>
<dbReference type="GO" id="GO:0005739">
    <property type="term" value="C:mitochondrion"/>
    <property type="evidence" value="ECO:0007669"/>
    <property type="project" value="TreeGrafter"/>
</dbReference>
<evidence type="ECO:0000256" key="11">
    <source>
        <dbReference type="SAM" id="MobiDB-lite"/>
    </source>
</evidence>
<sequence length="583" mass="64826">MRNPFDLDFDSLDGDSEPARDFEAPEEHVHQRVEDIQREHLNLNYRPKQRDDGDRSLLQDEDEDEMKSRFIGTIDQGTTSTRFIIFDCTGVPVAKYQTEFHQIHEHPGWHEQDPYELVESVYICIEEAMKSFLALGYSTSDIEAIGITSQRETALVWDWETGEPLHNAITWTDTRTVNLVRELKERPGADELRDICGLPLSTYPSSVTLRWMLDHLPDVRSAYDDGRAAFGTVDSWLIYNLNGGPKNKLLVTDVTNASRTMFMNLETLQYDDRLLKFFDIDPTKIRLPEILPSADPDGFGRMAEGPLEGTPITSCLGDQASALVGHCAFSPGMAKNTYGTGCFLLYNVGEKPVISKHGLLGTVGFQLGRDRKAVYALEGSVAVAGSGVSFLMNNLGFFRDSRKVSDLAASVPDNGGCIFVTAFSGLFAPYWIDDAQGTIWGITAHTQKGHIARATMEAACFQTKAILDAMAMDSGKGLTELAVDGGMSNSDICMQTQADIIQIPVERPSMHETTALGAAIAAGFAINIWKDFSELKHMNRANRASFAPRMSVKASGRMYKKWSKAVEMSRGWMADEDREEYDE</sequence>
<evidence type="ECO:0000256" key="8">
    <source>
        <dbReference type="ARBA" id="ARBA00022840"/>
    </source>
</evidence>
<gene>
    <name evidence="14" type="ORF">PROQFM164_S05g000538</name>
</gene>
<feature type="compositionally biased region" description="Basic and acidic residues" evidence="11">
    <location>
        <begin position="17"/>
        <end position="41"/>
    </location>
</feature>
<dbReference type="PROSITE" id="PS00445">
    <property type="entry name" value="FGGY_KINASES_2"/>
    <property type="match status" value="1"/>
</dbReference>
<evidence type="ECO:0000256" key="10">
    <source>
        <dbReference type="RuleBase" id="RU003733"/>
    </source>
</evidence>
<dbReference type="InterPro" id="IPR043129">
    <property type="entry name" value="ATPase_NBD"/>
</dbReference>
<dbReference type="InterPro" id="IPR018483">
    <property type="entry name" value="Carb_kinase_FGGY_CS"/>
</dbReference>
<evidence type="ECO:0000313" key="15">
    <source>
        <dbReference type="Proteomes" id="UP000030686"/>
    </source>
</evidence>
<feature type="domain" description="Carbohydrate kinase FGGY N-terminal" evidence="12">
    <location>
        <begin position="71"/>
        <end position="325"/>
    </location>
</feature>
<dbReference type="PIRSF" id="PIRSF000538">
    <property type="entry name" value="GlpK"/>
    <property type="match status" value="1"/>
</dbReference>
<keyword evidence="8" id="KW-0067">ATP-binding</keyword>
<comment type="similarity">
    <text evidence="2 10">Belongs to the FGGY kinase family.</text>
</comment>
<dbReference type="Proteomes" id="UP000030686">
    <property type="component" value="Unassembled WGS sequence"/>
</dbReference>
<accession>W6QJV7</accession>
<feature type="domain" description="Carbohydrate kinase FGGY C-terminal" evidence="13">
    <location>
        <begin position="335"/>
        <end position="525"/>
    </location>
</feature>
<dbReference type="GO" id="GO:0005524">
    <property type="term" value="F:ATP binding"/>
    <property type="evidence" value="ECO:0007669"/>
    <property type="project" value="UniProtKB-KW"/>
</dbReference>
<dbReference type="GO" id="GO:0004370">
    <property type="term" value="F:glycerol kinase activity"/>
    <property type="evidence" value="ECO:0007669"/>
    <property type="project" value="UniProtKB-EC"/>
</dbReference>
<keyword evidence="4 10" id="KW-0808">Transferase</keyword>
<dbReference type="NCBIfam" id="NF000756">
    <property type="entry name" value="PRK00047.1"/>
    <property type="match status" value="1"/>
</dbReference>
<dbReference type="FunFam" id="3.30.420.40:FF:000085">
    <property type="entry name" value="Glycerol kinase 2"/>
    <property type="match status" value="1"/>
</dbReference>
<dbReference type="InterPro" id="IPR005999">
    <property type="entry name" value="Glycerol_kin"/>
</dbReference>
<dbReference type="Pfam" id="PF02782">
    <property type="entry name" value="FGGY_C"/>
    <property type="match status" value="1"/>
</dbReference>
<dbReference type="PANTHER" id="PTHR10196:SF69">
    <property type="entry name" value="GLYCEROL KINASE"/>
    <property type="match status" value="1"/>
</dbReference>
<dbReference type="Pfam" id="PF00370">
    <property type="entry name" value="FGGY_N"/>
    <property type="match status" value="1"/>
</dbReference>
<dbReference type="UniPathway" id="UPA00618">
    <property type="reaction ID" value="UER00672"/>
</dbReference>